<dbReference type="GO" id="GO:0009432">
    <property type="term" value="P:SOS response"/>
    <property type="evidence" value="ECO:0007669"/>
    <property type="project" value="TreeGrafter"/>
</dbReference>
<dbReference type="GO" id="GO:0006281">
    <property type="term" value="P:DNA repair"/>
    <property type="evidence" value="ECO:0007669"/>
    <property type="project" value="TreeGrafter"/>
</dbReference>
<dbReference type="GO" id="GO:0043139">
    <property type="term" value="F:5'-3' DNA helicase activity"/>
    <property type="evidence" value="ECO:0007669"/>
    <property type="project" value="UniProtKB-UniRule"/>
</dbReference>
<dbReference type="InterPro" id="IPR045028">
    <property type="entry name" value="DinG/Rad3-like"/>
</dbReference>
<dbReference type="InterPro" id="IPR027417">
    <property type="entry name" value="P-loop_NTPase"/>
</dbReference>
<name>A0A1T4KEA8_9GAMM</name>
<dbReference type="SUPFAM" id="SSF52540">
    <property type="entry name" value="P-loop containing nucleoside triphosphate hydrolases"/>
    <property type="match status" value="1"/>
</dbReference>
<keyword evidence="7 11" id="KW-0408">Iron</keyword>
<dbReference type="EMBL" id="FUWP01000001">
    <property type="protein sequence ID" value="SJZ40740.1"/>
    <property type="molecule type" value="Genomic_DNA"/>
</dbReference>
<sequence length="716" mass="80592">MLPLTFNASCYNAFPGPDEVSTMLHNTIKSDIKQCYTNLGHQLDNFIPRRAQNYLVAEIAKTLAGEYHKKNRVLVAEAGTGIGKSLAYLIGGIPFALFNNKKLLISTATVALQEQLITKDLPLFNQIFPREFSFILAKGRQRYCCNHKLEASCSTDSELQLGMWEEKPRKSDLDLLKRMLKATEQNKWDGDRDSWPTTIPDKVWQQIMADKHSCHAGMPKHRSCPFAKAREHLDKADVIVANHALLMADIELGGGVILPEPEQTIYVIDEAHHLPQVARDFSSAASSLKGAATWLEKLNQIVAKFAELADYQKANRFQNAIQDSIQHLVPTLNQIANNIDSSKFNKDGVYRFEHGELPQWLEEEAKGCKEASKKALQSLGKIQDLIAERTKENIIIPRLGEQALTEIGFYLQRLENLEKVWALMAQPNHKKGAPLARWIEKSPERENDYIIEVSPLEVGYRLDQLLWSRAAGAILVSATLRALNQFSFFCRQAGISDAETEGTRFLALASPFDYQNNARLVIPALKLEPQAEQFTDLLIEVLPEYLEGETASLVLFSSYWQMNKVAEALRPLAKKNKWQLLVQGEESRNETLKKHKENCKKGVPSILFGTGSFSEGLDLPGDLLKNLIITKIPFAVPTSPVEEAHAEYIESKGGNPFLQISVPEASKKLIQSVGRLLRKELDSGRVVILDRRIINRRYGKALLDSLPPFKRVIEYS</sequence>
<dbReference type="InterPro" id="IPR014013">
    <property type="entry name" value="Helic_SF1/SF2_ATP-bd_DinG/Rad3"/>
</dbReference>
<evidence type="ECO:0000256" key="5">
    <source>
        <dbReference type="ARBA" id="ARBA00022806"/>
    </source>
</evidence>
<reference evidence="13 14" key="1">
    <citation type="submission" date="2017-02" db="EMBL/GenBank/DDBJ databases">
        <authorList>
            <person name="Peterson S.W."/>
        </authorList>
    </citation>
    <scope>NUCLEOTIDE SEQUENCE [LARGE SCALE GENOMIC DNA]</scope>
    <source>
        <strain evidence="13 14">CECT 9189</strain>
    </source>
</reference>
<evidence type="ECO:0000256" key="4">
    <source>
        <dbReference type="ARBA" id="ARBA00022801"/>
    </source>
</evidence>
<dbReference type="InterPro" id="IPR039000">
    <property type="entry name" value="DinG_proteobact"/>
</dbReference>
<proteinExistence type="inferred from homology"/>
<dbReference type="Gene3D" id="3.40.50.300">
    <property type="entry name" value="P-loop containing nucleotide triphosphate hydrolases"/>
    <property type="match status" value="2"/>
</dbReference>
<keyword evidence="5 11" id="KW-0347">Helicase</keyword>
<comment type="similarity">
    <text evidence="11">Belongs to the helicase family. DinG subfamily. Type 1 sub-subfamily.</text>
</comment>
<dbReference type="Pfam" id="PF13307">
    <property type="entry name" value="Helicase_C_2"/>
    <property type="match status" value="1"/>
</dbReference>
<organism evidence="13 14">
    <name type="scientific">Photobacterium toruni</name>
    <dbReference type="NCBI Taxonomy" id="1935446"/>
    <lineage>
        <taxon>Bacteria</taxon>
        <taxon>Pseudomonadati</taxon>
        <taxon>Pseudomonadota</taxon>
        <taxon>Gammaproteobacteria</taxon>
        <taxon>Vibrionales</taxon>
        <taxon>Vibrionaceae</taxon>
        <taxon>Photobacterium</taxon>
    </lineage>
</organism>
<dbReference type="InterPro" id="IPR010614">
    <property type="entry name" value="RAD3-like_helicase_DEAD"/>
</dbReference>
<feature type="binding site" evidence="11">
    <location>
        <position position="224"/>
    </location>
    <ligand>
        <name>[4Fe-4S] cluster</name>
        <dbReference type="ChEBI" id="CHEBI:49883"/>
    </ligand>
</feature>
<keyword evidence="2 11" id="KW-0479">Metal-binding</keyword>
<keyword evidence="9 11" id="KW-0238">DNA-binding</keyword>
<keyword evidence="8 11" id="KW-0411">Iron-sulfur</keyword>
<evidence type="ECO:0000313" key="14">
    <source>
        <dbReference type="Proteomes" id="UP000191116"/>
    </source>
</evidence>
<dbReference type="Proteomes" id="UP000191116">
    <property type="component" value="Unassembled WGS sequence"/>
</dbReference>
<evidence type="ECO:0000256" key="11">
    <source>
        <dbReference type="HAMAP-Rule" id="MF_02205"/>
    </source>
</evidence>
<evidence type="ECO:0000256" key="2">
    <source>
        <dbReference type="ARBA" id="ARBA00022723"/>
    </source>
</evidence>
<comment type="catalytic activity">
    <reaction evidence="11">
        <text>ATP + H2O = ADP + phosphate + H(+)</text>
        <dbReference type="Rhea" id="RHEA:13065"/>
        <dbReference type="ChEBI" id="CHEBI:15377"/>
        <dbReference type="ChEBI" id="CHEBI:15378"/>
        <dbReference type="ChEBI" id="CHEBI:30616"/>
        <dbReference type="ChEBI" id="CHEBI:43474"/>
        <dbReference type="ChEBI" id="CHEBI:456216"/>
        <dbReference type="EC" id="5.6.2.3"/>
    </reaction>
</comment>
<dbReference type="GO" id="GO:0046872">
    <property type="term" value="F:metal ion binding"/>
    <property type="evidence" value="ECO:0007669"/>
    <property type="project" value="UniProtKB-KW"/>
</dbReference>
<keyword evidence="10 11" id="KW-0413">Isomerase</keyword>
<protein>
    <recommendedName>
        <fullName evidence="11">ATP-dependent DNA helicase DinG</fullName>
        <ecNumber evidence="11">5.6.2.3</ecNumber>
    </recommendedName>
    <alternativeName>
        <fullName evidence="11">DNA 5'-3' helicase DinG</fullName>
    </alternativeName>
</protein>
<dbReference type="NCBIfam" id="NF008729">
    <property type="entry name" value="PRK11747.1"/>
    <property type="match status" value="1"/>
</dbReference>
<evidence type="ECO:0000256" key="6">
    <source>
        <dbReference type="ARBA" id="ARBA00022840"/>
    </source>
</evidence>
<dbReference type="GO" id="GO:0016887">
    <property type="term" value="F:ATP hydrolysis activity"/>
    <property type="evidence" value="ECO:0007669"/>
    <property type="project" value="RHEA"/>
</dbReference>
<evidence type="ECO:0000313" key="13">
    <source>
        <dbReference type="EMBL" id="SJZ40740.1"/>
    </source>
</evidence>
<evidence type="ECO:0000256" key="1">
    <source>
        <dbReference type="ARBA" id="ARBA00022485"/>
    </source>
</evidence>
<keyword evidence="4 11" id="KW-0378">Hydrolase</keyword>
<dbReference type="Pfam" id="PF06733">
    <property type="entry name" value="DEAD_2"/>
    <property type="match status" value="1"/>
</dbReference>
<dbReference type="PANTHER" id="PTHR11472">
    <property type="entry name" value="DNA REPAIR DEAD HELICASE RAD3/XP-D SUBFAMILY MEMBER"/>
    <property type="match status" value="1"/>
</dbReference>
<dbReference type="GO" id="GO:0005524">
    <property type="term" value="F:ATP binding"/>
    <property type="evidence" value="ECO:0007669"/>
    <property type="project" value="UniProtKB-UniRule"/>
</dbReference>
<dbReference type="InterPro" id="IPR006555">
    <property type="entry name" value="ATP-dep_Helicase_C"/>
</dbReference>
<evidence type="ECO:0000256" key="9">
    <source>
        <dbReference type="ARBA" id="ARBA00023125"/>
    </source>
</evidence>
<evidence type="ECO:0000256" key="8">
    <source>
        <dbReference type="ARBA" id="ARBA00023014"/>
    </source>
</evidence>
<accession>A0A1T4KEA8</accession>
<keyword evidence="1 11" id="KW-0004">4Fe-4S</keyword>
<evidence type="ECO:0000256" key="3">
    <source>
        <dbReference type="ARBA" id="ARBA00022741"/>
    </source>
</evidence>
<keyword evidence="6 11" id="KW-0067">ATP-binding</keyword>
<evidence type="ECO:0000256" key="7">
    <source>
        <dbReference type="ARBA" id="ARBA00023004"/>
    </source>
</evidence>
<evidence type="ECO:0000259" key="12">
    <source>
        <dbReference type="PROSITE" id="PS51193"/>
    </source>
</evidence>
<dbReference type="PANTHER" id="PTHR11472:SF59">
    <property type="entry name" value="ATP-DEPENDENT DNA HELICASE DING"/>
    <property type="match status" value="1"/>
</dbReference>
<dbReference type="AlphaFoldDB" id="A0A1T4KEA8"/>
<dbReference type="GO" id="GO:0033677">
    <property type="term" value="F:DNA/RNA helicase activity"/>
    <property type="evidence" value="ECO:0007669"/>
    <property type="project" value="TreeGrafter"/>
</dbReference>
<comment type="function">
    <text evidence="11">DNA-dependent ATPase and 5'-3' DNA helicase. Unwinds D-loops, R-loops, forked DNA and G-quadruplex DNA.</text>
</comment>
<comment type="cofactor">
    <cofactor evidence="11">
        <name>[4Fe-4S] cluster</name>
        <dbReference type="ChEBI" id="CHEBI:49883"/>
    </cofactor>
    <text evidence="11">Binds 1 [4Fe-4S] cluster.</text>
</comment>
<gene>
    <name evidence="11 13" type="primary">dinG</name>
    <name evidence="13" type="ORF">CZ814_00193</name>
</gene>
<dbReference type="EC" id="5.6.2.3" evidence="11"/>
<feature type="binding site" evidence="11">
    <location>
        <position position="214"/>
    </location>
    <ligand>
        <name>[4Fe-4S] cluster</name>
        <dbReference type="ChEBI" id="CHEBI:49883"/>
    </ligand>
</feature>
<dbReference type="GO" id="GO:0051539">
    <property type="term" value="F:4 iron, 4 sulfur cluster binding"/>
    <property type="evidence" value="ECO:0007669"/>
    <property type="project" value="UniProtKB-UniRule"/>
</dbReference>
<dbReference type="SMART" id="SM00491">
    <property type="entry name" value="HELICc2"/>
    <property type="match status" value="1"/>
</dbReference>
<feature type="domain" description="Helicase ATP-binding" evidence="12">
    <location>
        <begin position="38"/>
        <end position="315"/>
    </location>
</feature>
<evidence type="ECO:0000256" key="10">
    <source>
        <dbReference type="ARBA" id="ARBA00023235"/>
    </source>
</evidence>
<feature type="binding site" evidence="11">
    <location>
        <position position="145"/>
    </location>
    <ligand>
        <name>[4Fe-4S] cluster</name>
        <dbReference type="ChEBI" id="CHEBI:49883"/>
    </ligand>
</feature>
<dbReference type="PROSITE" id="PS51193">
    <property type="entry name" value="HELICASE_ATP_BIND_2"/>
    <property type="match status" value="1"/>
</dbReference>
<comment type="caution">
    <text evidence="11">Lacks conserved residue(s) required for the propagation of feature annotation.</text>
</comment>
<dbReference type="HAMAP" id="MF_02205">
    <property type="entry name" value="DinG_proteobact"/>
    <property type="match status" value="1"/>
</dbReference>
<keyword evidence="3 11" id="KW-0547">Nucleotide-binding</keyword>
<dbReference type="GO" id="GO:0003677">
    <property type="term" value="F:DNA binding"/>
    <property type="evidence" value="ECO:0007669"/>
    <property type="project" value="UniProtKB-UniRule"/>
</dbReference>